<protein>
    <submittedName>
        <fullName evidence="2">Uncharacterized protein</fullName>
    </submittedName>
</protein>
<proteinExistence type="predicted"/>
<name>A0ABD3I1R7_9MARC</name>
<evidence type="ECO:0000256" key="1">
    <source>
        <dbReference type="SAM" id="MobiDB-lite"/>
    </source>
</evidence>
<keyword evidence="3" id="KW-1185">Reference proteome</keyword>
<dbReference type="EMBL" id="JBJQOH010000002">
    <property type="protein sequence ID" value="KAL3697638.1"/>
    <property type="molecule type" value="Genomic_DNA"/>
</dbReference>
<gene>
    <name evidence="2" type="ORF">R1sor_011714</name>
</gene>
<dbReference type="AlphaFoldDB" id="A0ABD3I1R7"/>
<comment type="caution">
    <text evidence="2">The sequence shown here is derived from an EMBL/GenBank/DDBJ whole genome shotgun (WGS) entry which is preliminary data.</text>
</comment>
<organism evidence="2 3">
    <name type="scientific">Riccia sorocarpa</name>
    <dbReference type="NCBI Taxonomy" id="122646"/>
    <lineage>
        <taxon>Eukaryota</taxon>
        <taxon>Viridiplantae</taxon>
        <taxon>Streptophyta</taxon>
        <taxon>Embryophyta</taxon>
        <taxon>Marchantiophyta</taxon>
        <taxon>Marchantiopsida</taxon>
        <taxon>Marchantiidae</taxon>
        <taxon>Marchantiales</taxon>
        <taxon>Ricciaceae</taxon>
        <taxon>Riccia</taxon>
    </lineage>
</organism>
<dbReference type="Proteomes" id="UP001633002">
    <property type="component" value="Unassembled WGS sequence"/>
</dbReference>
<feature type="compositionally biased region" description="Acidic residues" evidence="1">
    <location>
        <begin position="72"/>
        <end position="86"/>
    </location>
</feature>
<sequence length="240" mass="26974">MERVEQEHSEFVRAVAELEYEFNNFTQRRATLSSPQLTNDFMVFETPSDRLLLGTVKMHDSDKPSTSRAQEEEIDSDTDPDSDTEVSPESRAIHSGESLGQWFFLELFVARAVVLLEARIWAARIANLRPDSSVHIVRKGFLIFAMAESAMASAESKEVITLKEAKIWLQSKSAGGSRVVRVRLSRIGLRGKATYVGCPICTKSIYARDRCVHDISSPKSFYRLKAIQEDDTGELEAQLA</sequence>
<feature type="compositionally biased region" description="Basic and acidic residues" evidence="1">
    <location>
        <begin position="58"/>
        <end position="71"/>
    </location>
</feature>
<evidence type="ECO:0000313" key="2">
    <source>
        <dbReference type="EMBL" id="KAL3697638.1"/>
    </source>
</evidence>
<accession>A0ABD3I1R7</accession>
<reference evidence="2 3" key="1">
    <citation type="submission" date="2024-09" db="EMBL/GenBank/DDBJ databases">
        <title>Chromosome-scale assembly of Riccia sorocarpa.</title>
        <authorList>
            <person name="Paukszto L."/>
        </authorList>
    </citation>
    <scope>NUCLEOTIDE SEQUENCE [LARGE SCALE GENOMIC DNA]</scope>
    <source>
        <strain evidence="2">LP-2024</strain>
        <tissue evidence="2">Aerial parts of the thallus</tissue>
    </source>
</reference>
<evidence type="ECO:0000313" key="3">
    <source>
        <dbReference type="Proteomes" id="UP001633002"/>
    </source>
</evidence>
<feature type="region of interest" description="Disordered" evidence="1">
    <location>
        <begin position="58"/>
        <end position="92"/>
    </location>
</feature>